<gene>
    <name evidence="2" type="ORF">BP5796_08174</name>
</gene>
<feature type="compositionally biased region" description="Basic and acidic residues" evidence="1">
    <location>
        <begin position="69"/>
        <end position="83"/>
    </location>
</feature>
<proteinExistence type="predicted"/>
<evidence type="ECO:0000256" key="1">
    <source>
        <dbReference type="SAM" id="MobiDB-lite"/>
    </source>
</evidence>
<dbReference type="AlphaFoldDB" id="A0A3D8RDT6"/>
<organism evidence="2 3">
    <name type="scientific">Coleophoma crateriformis</name>
    <dbReference type="NCBI Taxonomy" id="565419"/>
    <lineage>
        <taxon>Eukaryota</taxon>
        <taxon>Fungi</taxon>
        <taxon>Dikarya</taxon>
        <taxon>Ascomycota</taxon>
        <taxon>Pezizomycotina</taxon>
        <taxon>Leotiomycetes</taxon>
        <taxon>Helotiales</taxon>
        <taxon>Dermateaceae</taxon>
        <taxon>Coleophoma</taxon>
    </lineage>
</organism>
<evidence type="ECO:0000313" key="2">
    <source>
        <dbReference type="EMBL" id="RDW72140.1"/>
    </source>
</evidence>
<dbReference type="EMBL" id="PDLN01000011">
    <property type="protein sequence ID" value="RDW72140.1"/>
    <property type="molecule type" value="Genomic_DNA"/>
</dbReference>
<comment type="caution">
    <text evidence="2">The sequence shown here is derived from an EMBL/GenBank/DDBJ whole genome shotgun (WGS) entry which is preliminary data.</text>
</comment>
<name>A0A3D8RDT6_9HELO</name>
<reference evidence="2 3" key="1">
    <citation type="journal article" date="2018" name="IMA Fungus">
        <title>IMA Genome-F 9: Draft genome sequence of Annulohypoxylon stygium, Aspergillus mulundensis, Berkeleyomyces basicola (syn. Thielaviopsis basicola), Ceratocystis smalleyi, two Cercospora beticola strains, Coleophoma cylindrospora, Fusarium fracticaudum, Phialophora cf. hyalina, and Morchella septimelata.</title>
        <authorList>
            <person name="Wingfield B.D."/>
            <person name="Bills G.F."/>
            <person name="Dong Y."/>
            <person name="Huang W."/>
            <person name="Nel W.J."/>
            <person name="Swalarsk-Parry B.S."/>
            <person name="Vaghefi N."/>
            <person name="Wilken P.M."/>
            <person name="An Z."/>
            <person name="de Beer Z.W."/>
            <person name="De Vos L."/>
            <person name="Chen L."/>
            <person name="Duong T.A."/>
            <person name="Gao Y."/>
            <person name="Hammerbacher A."/>
            <person name="Kikkert J.R."/>
            <person name="Li Y."/>
            <person name="Li H."/>
            <person name="Li K."/>
            <person name="Li Q."/>
            <person name="Liu X."/>
            <person name="Ma X."/>
            <person name="Naidoo K."/>
            <person name="Pethybridge S.J."/>
            <person name="Sun J."/>
            <person name="Steenkamp E.T."/>
            <person name="van der Nest M.A."/>
            <person name="van Wyk S."/>
            <person name="Wingfield M.J."/>
            <person name="Xiong C."/>
            <person name="Yue Q."/>
            <person name="Zhang X."/>
        </authorList>
    </citation>
    <scope>NUCLEOTIDE SEQUENCE [LARGE SCALE GENOMIC DNA]</scope>
    <source>
        <strain evidence="2 3">BP5796</strain>
    </source>
</reference>
<accession>A0A3D8RDT6</accession>
<feature type="region of interest" description="Disordered" evidence="1">
    <location>
        <begin position="43"/>
        <end position="88"/>
    </location>
</feature>
<protein>
    <submittedName>
        <fullName evidence="2">Uncharacterized protein</fullName>
    </submittedName>
</protein>
<keyword evidence="3" id="KW-1185">Reference proteome</keyword>
<dbReference type="OrthoDB" id="5088097at2759"/>
<evidence type="ECO:0000313" key="3">
    <source>
        <dbReference type="Proteomes" id="UP000256328"/>
    </source>
</evidence>
<sequence length="517" mass="57105">MTCNAAVRAAQFHWLVHAAAAWTTHRWRHATLISNLSHARETTNHGYKADEPDLNGGLFATQPTQEPRLSIREASSPERDPRSQRPRGWSCVGFAKAQGAKNWNPTPSERARASGAATWSTYSSALSVWTRGPEEVKQELIERDPPLRFAGEAMSTRSQCEIKGCSAVAAKNLPCCRDHVCDEDGCIATVALSEDKKLRFDLCLSHKCAYSGCGSKRAAGFDGCAGQHDHTCQVLKCQNVTIDQESIVCPGHINFECSEEGCHFMTTKKGSERQLYCNAHVKCKNCSNFRLAHSTGCSTHTCMRRGCYKTIRKGAYCVDHKCSAETCLQSPMVNDAGVFRKTCFIHTCQFPNCTEVNKTERIGYCKTHHDEKQEKARADQAAKVEAEKAEKQAELDKKTAAEEQAKAQAKAKAEKEAKEEAEALAEKKAKEDKAKAEEEAKAQESARAEAEKSKLQLARISMTNGTTESSTTMDDLVKLLEALQKSQLTSFAEVKASLKQIDEFDRQTILALAKAKK</sequence>
<feature type="region of interest" description="Disordered" evidence="1">
    <location>
        <begin position="376"/>
        <end position="454"/>
    </location>
</feature>
<dbReference type="Proteomes" id="UP000256328">
    <property type="component" value="Unassembled WGS sequence"/>
</dbReference>